<evidence type="ECO:0000256" key="1">
    <source>
        <dbReference type="ARBA" id="ARBA00000851"/>
    </source>
</evidence>
<dbReference type="InterPro" id="IPR051268">
    <property type="entry name" value="Type-I_R_enzyme_R_subunit"/>
</dbReference>
<evidence type="ECO:0000256" key="8">
    <source>
        <dbReference type="ARBA" id="ARBA00022801"/>
    </source>
</evidence>
<proteinExistence type="inferred from homology"/>
<dbReference type="CDD" id="cd22332">
    <property type="entry name" value="HsdR_N"/>
    <property type="match status" value="1"/>
</dbReference>
<feature type="domain" description="Helicase ATP-binding" evidence="12">
    <location>
        <begin position="312"/>
        <end position="477"/>
    </location>
</feature>
<keyword evidence="10 11" id="KW-0238">DNA-binding</keyword>
<reference evidence="13" key="1">
    <citation type="submission" date="2024-01" db="EMBL/GenBank/DDBJ databases">
        <title>Complete genome sequence of Mycoplasma gateae strain 3700.</title>
        <authorList>
            <person name="Spergser J."/>
        </authorList>
    </citation>
    <scope>NUCLEOTIDE SEQUENCE [LARGE SCALE GENOMIC DNA]</scope>
    <source>
        <strain evidence="13">3700</strain>
    </source>
</reference>
<comment type="catalytic activity">
    <reaction evidence="1 11">
        <text>Endonucleolytic cleavage of DNA to give random double-stranded fragments with terminal 5'-phosphates, ATP is simultaneously hydrolyzed.</text>
        <dbReference type="EC" id="3.1.21.3"/>
    </reaction>
</comment>
<dbReference type="EC" id="3.1.21.3" evidence="11"/>
<evidence type="ECO:0000256" key="5">
    <source>
        <dbReference type="ARBA" id="ARBA00022741"/>
    </source>
</evidence>
<dbReference type="PROSITE" id="PS51192">
    <property type="entry name" value="HELICASE_ATP_BIND_1"/>
    <property type="match status" value="1"/>
</dbReference>
<keyword evidence="14" id="KW-1185">Reference proteome</keyword>
<dbReference type="NCBIfam" id="TIGR00348">
    <property type="entry name" value="hsdR"/>
    <property type="match status" value="1"/>
</dbReference>
<keyword evidence="4" id="KW-0540">Nuclease</keyword>
<dbReference type="Gene3D" id="3.90.1570.50">
    <property type="match status" value="2"/>
</dbReference>
<dbReference type="GO" id="GO:0009035">
    <property type="term" value="F:type I site-specific deoxyribonuclease activity"/>
    <property type="evidence" value="ECO:0007669"/>
    <property type="project" value="UniProtKB-EC"/>
</dbReference>
<dbReference type="Proteomes" id="UP001431935">
    <property type="component" value="Chromosome"/>
</dbReference>
<evidence type="ECO:0000259" key="12">
    <source>
        <dbReference type="PROSITE" id="PS51192"/>
    </source>
</evidence>
<dbReference type="PANTHER" id="PTHR30195:SF16">
    <property type="entry name" value="TYPE I RESTRICTION ENZYME ENDONUCLEASE SUBUNIT"/>
    <property type="match status" value="1"/>
</dbReference>
<keyword evidence="6 11" id="KW-0680">Restriction system</keyword>
<evidence type="ECO:0000313" key="14">
    <source>
        <dbReference type="Proteomes" id="UP001431935"/>
    </source>
</evidence>
<dbReference type="InterPro" id="IPR022625">
    <property type="entry name" value="TypeI_RM_Rsu_C"/>
</dbReference>
<dbReference type="InterPro" id="IPR055180">
    <property type="entry name" value="HsdR_RecA-like_helicase_dom_2"/>
</dbReference>
<dbReference type="InterPro" id="IPR027417">
    <property type="entry name" value="P-loop_NTPase"/>
</dbReference>
<dbReference type="CDD" id="cd18800">
    <property type="entry name" value="SF2_C_EcoR124I-like"/>
    <property type="match status" value="1"/>
</dbReference>
<dbReference type="Gene3D" id="1.20.58.2040">
    <property type="match status" value="1"/>
</dbReference>
<dbReference type="SUPFAM" id="SSF52540">
    <property type="entry name" value="P-loop containing nucleoside triphosphate hydrolases"/>
    <property type="match status" value="1"/>
</dbReference>
<evidence type="ECO:0000256" key="7">
    <source>
        <dbReference type="ARBA" id="ARBA00022759"/>
    </source>
</evidence>
<dbReference type="Pfam" id="PF18766">
    <property type="entry name" value="SWI2_SNF2"/>
    <property type="match status" value="1"/>
</dbReference>
<comment type="function">
    <text evidence="11">Subunit R is required for both nuclease and ATPase activities, but not for modification.</text>
</comment>
<evidence type="ECO:0000256" key="11">
    <source>
        <dbReference type="RuleBase" id="RU364115"/>
    </source>
</evidence>
<dbReference type="Pfam" id="PF22679">
    <property type="entry name" value="T1R_D3-like"/>
    <property type="match status" value="1"/>
</dbReference>
<evidence type="ECO:0000256" key="6">
    <source>
        <dbReference type="ARBA" id="ARBA00022747"/>
    </source>
</evidence>
<dbReference type="InterPro" id="IPR014001">
    <property type="entry name" value="Helicase_ATP-bd"/>
</dbReference>
<gene>
    <name evidence="13" type="ORF">V2E26_03015</name>
</gene>
<evidence type="ECO:0000256" key="2">
    <source>
        <dbReference type="ARBA" id="ARBA00008598"/>
    </source>
</evidence>
<organism evidence="13 14">
    <name type="scientific">Metamycoplasma gateae</name>
    <dbReference type="NCBI Taxonomy" id="35769"/>
    <lineage>
        <taxon>Bacteria</taxon>
        <taxon>Bacillati</taxon>
        <taxon>Mycoplasmatota</taxon>
        <taxon>Mycoplasmoidales</taxon>
        <taxon>Metamycoplasmataceae</taxon>
        <taxon>Metamycoplasma</taxon>
    </lineage>
</organism>
<evidence type="ECO:0000256" key="4">
    <source>
        <dbReference type="ARBA" id="ARBA00022722"/>
    </source>
</evidence>
<dbReference type="CDD" id="cd18030">
    <property type="entry name" value="DEXHc_RE_I_HsdR"/>
    <property type="match status" value="1"/>
</dbReference>
<dbReference type="InterPro" id="IPR007409">
    <property type="entry name" value="Restrct_endonuc_type1_HsdR_N"/>
</dbReference>
<dbReference type="InterPro" id="IPR004473">
    <property type="entry name" value="Restrct_endonuc_typeI_HsdR"/>
</dbReference>
<evidence type="ECO:0000256" key="9">
    <source>
        <dbReference type="ARBA" id="ARBA00022840"/>
    </source>
</evidence>
<dbReference type="RefSeq" id="WP_330463404.1">
    <property type="nucleotide sequence ID" value="NZ_CP143578.1"/>
</dbReference>
<protein>
    <recommendedName>
        <fullName evidence="11">Type I restriction enzyme endonuclease subunit</fullName>
        <shortName evidence="11">R protein</shortName>
        <ecNumber evidence="11">3.1.21.3</ecNumber>
    </recommendedName>
</protein>
<keyword evidence="7 13" id="KW-0255">Endonuclease</keyword>
<accession>A0ABZ2AIN7</accession>
<name>A0ABZ2AIN7_9BACT</name>
<evidence type="ECO:0000256" key="3">
    <source>
        <dbReference type="ARBA" id="ARBA00011296"/>
    </source>
</evidence>
<dbReference type="EMBL" id="CP143578">
    <property type="protein sequence ID" value="WVN21365.1"/>
    <property type="molecule type" value="Genomic_DNA"/>
</dbReference>
<dbReference type="PANTHER" id="PTHR30195">
    <property type="entry name" value="TYPE I SITE-SPECIFIC DEOXYRIBONUCLEASE PROTEIN SUBUNIT M AND R"/>
    <property type="match status" value="1"/>
</dbReference>
<comment type="similarity">
    <text evidence="2 11">Belongs to the HsdR family.</text>
</comment>
<keyword evidence="9 11" id="KW-0067">ATP-binding</keyword>
<dbReference type="Pfam" id="PF04313">
    <property type="entry name" value="HSDR_N"/>
    <property type="match status" value="1"/>
</dbReference>
<evidence type="ECO:0000313" key="13">
    <source>
        <dbReference type="EMBL" id="WVN21365.1"/>
    </source>
</evidence>
<comment type="subunit">
    <text evidence="3 11">The type I restriction/modification system is composed of three polypeptides R, M and S.</text>
</comment>
<dbReference type="InterPro" id="IPR040980">
    <property type="entry name" value="SWI2_SNF2"/>
</dbReference>
<dbReference type="Gene3D" id="3.40.50.300">
    <property type="entry name" value="P-loop containing nucleotide triphosphate hydrolases"/>
    <property type="match status" value="2"/>
</dbReference>
<sequence length="1048" mass="123162">MEKQALAFNDTSTVIAEFFSEKAKTSTYFESEASLEEQLIKKLVSQGYEYLKIKDKDSLMQNLRVQIEKLNNFQFSDNEWNRFIHSYLLNKNNTLEDYSDIVQNNYIYTLELDDNKGNKNIKIIDKKNIHNNSLQVINQYSITSEKNVSNRYDVSILVNGLPLVHIELKRRGIDLREAFNQIERYKNETMFENDNLFLFTQIFVISNGTYTKYYSNTTRESSIKARYNANSKNKKTSNSFKFTIHWSDSKNNRINDLLDFTQTFFSRHTILNILTKYCVLTVDKVLLILRPYQIVATEKIINRINVSLSSPEKLGTTSSGGFIWHTTGSGKTLTSFKTSMLAKDIEGVDKVFFIVDRKDLDYQTMKEYERYSKGCVVSNTNSYKLKENIENDEQKIIITTIQKLNVFIKNNKKTGHPIFNKNVVLIFDECHRSQFGVFQENISKKSFKKYMLFGFTGTPIFPQNSLDKYDAHNKKTTKEVFGDCLHTYTIEKAVKDGNVLPFRIEYINTIKAKQEIEDKEVPGILKLEVLENKQRISKIVKWILLNYDRLTKRNKDYIKIIKTTNISELSIIKNNGQKKEIRQESVINGFNSILACSSINAAKIYYEEFKKQQQNLPEEQKLKIGLIYSFAPNEQTIENYSGLLDDENNESVDELDQSSKDFLEYAISDYNKMFNVNYSTSSDNFNNFYKDFSLRLKNRELDIAIVVNMFLTGFDSTTLNTLWLDKRLIYHGLLQAMSRTNRILNEVKSNGNIVCFSTNEASVNKTIELFTDENNLYSLMICKTFFEYYNGFLDEKGRKKDGYIHFVTRLKEKFPNHELDKFKNEKDEEEFIKIFSEILRFRNLLLQFEEFENDQSLTQFELQNYQSTYLELENKYKNKKRQQSESILNDLVFEIELIKSVDINITYILDIIAKSLVNTTKIIKDKFQTAIKSSPNLRSKKELIELFLSKINSKIDDNEKVNIYEYWTEFNIQQKQEYLNKIVDNLNLDKEKTYKFMEQQFKNGYFNDIGTNIADLMKSKITLFGNQRKDSITVIINELKDYFYKFIN</sequence>
<dbReference type="Pfam" id="PF12008">
    <property type="entry name" value="EcoR124_C"/>
    <property type="match status" value="1"/>
</dbReference>
<dbReference type="SMART" id="SM00487">
    <property type="entry name" value="DEXDc"/>
    <property type="match status" value="1"/>
</dbReference>
<evidence type="ECO:0000256" key="10">
    <source>
        <dbReference type="ARBA" id="ARBA00023125"/>
    </source>
</evidence>
<keyword evidence="8 11" id="KW-0378">Hydrolase</keyword>
<keyword evidence="5 11" id="KW-0547">Nucleotide-binding</keyword>